<reference evidence="2 3" key="2">
    <citation type="submission" date="2020-03" db="EMBL/GenBank/DDBJ databases">
        <authorList>
            <person name="Ichikawa N."/>
            <person name="Kimura A."/>
            <person name="Kitahashi Y."/>
            <person name="Uohara A."/>
        </authorList>
    </citation>
    <scope>NUCLEOTIDE SEQUENCE [LARGE SCALE GENOMIC DNA]</scope>
    <source>
        <strain evidence="2 3">NBRC 107702</strain>
    </source>
</reference>
<dbReference type="Gene3D" id="3.10.450.50">
    <property type="match status" value="1"/>
</dbReference>
<dbReference type="InterPro" id="IPR006311">
    <property type="entry name" value="TAT_signal"/>
</dbReference>
<keyword evidence="3" id="KW-1185">Reference proteome</keyword>
<dbReference type="AlphaFoldDB" id="A0A6F8XUN3"/>
<evidence type="ECO:0000313" key="3">
    <source>
        <dbReference type="Proteomes" id="UP000502508"/>
    </source>
</evidence>
<organism evidence="2 3">
    <name type="scientific">Phytohabitans flavus</name>
    <dbReference type="NCBI Taxonomy" id="1076124"/>
    <lineage>
        <taxon>Bacteria</taxon>
        <taxon>Bacillati</taxon>
        <taxon>Actinomycetota</taxon>
        <taxon>Actinomycetes</taxon>
        <taxon>Micromonosporales</taxon>
        <taxon>Micromonosporaceae</taxon>
    </lineage>
</organism>
<gene>
    <name evidence="2" type="ORF">Pflav_039450</name>
</gene>
<proteinExistence type="predicted"/>
<dbReference type="Proteomes" id="UP000502508">
    <property type="component" value="Chromosome"/>
</dbReference>
<dbReference type="InterPro" id="IPR037401">
    <property type="entry name" value="SnoaL-like"/>
</dbReference>
<evidence type="ECO:0000313" key="2">
    <source>
        <dbReference type="EMBL" id="BCB77535.1"/>
    </source>
</evidence>
<protein>
    <recommendedName>
        <fullName evidence="1">SnoaL-like domain-containing protein</fullName>
    </recommendedName>
</protein>
<dbReference type="InterPro" id="IPR032710">
    <property type="entry name" value="NTF2-like_dom_sf"/>
</dbReference>
<evidence type="ECO:0000259" key="1">
    <source>
        <dbReference type="Pfam" id="PF13577"/>
    </source>
</evidence>
<dbReference type="KEGG" id="pfla:Pflav_039450"/>
<dbReference type="PROSITE" id="PS51318">
    <property type="entry name" value="TAT"/>
    <property type="match status" value="1"/>
</dbReference>
<accession>A0A6F8XUN3</accession>
<sequence>MVESSELPRRAVVAGAIGVAGAAMVAPSPASASSPPATSRAASPADLEAIRAVLDGIDDAVDAKDWARCRAYFTDRVDVDFAALGGGPAARITADELVGGWERNLYAEKASFHMRTNHAITVDGDRASTRSKGYAFNRLARPLGDALWEVWGHYTHRLVRTRAGWRCTAIGLATVAHARGNELAWTHLPPE</sequence>
<dbReference type="EMBL" id="AP022870">
    <property type="protein sequence ID" value="BCB77535.1"/>
    <property type="molecule type" value="Genomic_DNA"/>
</dbReference>
<feature type="domain" description="SnoaL-like" evidence="1">
    <location>
        <begin position="46"/>
        <end position="168"/>
    </location>
</feature>
<dbReference type="SUPFAM" id="SSF54427">
    <property type="entry name" value="NTF2-like"/>
    <property type="match status" value="1"/>
</dbReference>
<dbReference type="Pfam" id="PF13577">
    <property type="entry name" value="SnoaL_4"/>
    <property type="match status" value="1"/>
</dbReference>
<reference evidence="2 3" key="1">
    <citation type="submission" date="2020-03" db="EMBL/GenBank/DDBJ databases">
        <title>Whole genome shotgun sequence of Phytohabitans flavus NBRC 107702.</title>
        <authorList>
            <person name="Komaki H."/>
            <person name="Tamura T."/>
        </authorList>
    </citation>
    <scope>NUCLEOTIDE SEQUENCE [LARGE SCALE GENOMIC DNA]</scope>
    <source>
        <strain evidence="2 3">NBRC 107702</strain>
    </source>
</reference>
<name>A0A6F8XUN3_9ACTN</name>